<dbReference type="Proteomes" id="UP001279734">
    <property type="component" value="Unassembled WGS sequence"/>
</dbReference>
<evidence type="ECO:0000313" key="2">
    <source>
        <dbReference type="Proteomes" id="UP001279734"/>
    </source>
</evidence>
<proteinExistence type="predicted"/>
<keyword evidence="2" id="KW-1185">Reference proteome</keyword>
<dbReference type="AlphaFoldDB" id="A0AAD3TJ37"/>
<comment type="caution">
    <text evidence="1">The sequence shown here is derived from an EMBL/GenBank/DDBJ whole genome shotgun (WGS) entry which is preliminary data.</text>
</comment>
<dbReference type="EMBL" id="BSYO01000039">
    <property type="protein sequence ID" value="GMH30843.1"/>
    <property type="molecule type" value="Genomic_DNA"/>
</dbReference>
<name>A0AAD3TJ37_NEPGR</name>
<protein>
    <submittedName>
        <fullName evidence="1">Uncharacterized protein</fullName>
    </submittedName>
</protein>
<reference evidence="1" key="1">
    <citation type="submission" date="2023-05" db="EMBL/GenBank/DDBJ databases">
        <title>Nepenthes gracilis genome sequencing.</title>
        <authorList>
            <person name="Fukushima K."/>
        </authorList>
    </citation>
    <scope>NUCLEOTIDE SEQUENCE</scope>
    <source>
        <strain evidence="1">SING2019-196</strain>
    </source>
</reference>
<gene>
    <name evidence="1" type="ORF">Nepgr_032686</name>
</gene>
<sequence>MVDKACDEMAKIDAVGSSPNNSVFAPPITLVLEPTKNGGAVKEMLANNCGVVKEMPRPRLFPLDVLEVEEAHQVGFSPPEGFEDLLAISVLLAFVTVLYSRYLPLLCRRTPLVFSPKSLSSFAFDEKFLT</sequence>
<evidence type="ECO:0000313" key="1">
    <source>
        <dbReference type="EMBL" id="GMH30843.1"/>
    </source>
</evidence>
<organism evidence="1 2">
    <name type="scientific">Nepenthes gracilis</name>
    <name type="common">Slender pitcher plant</name>
    <dbReference type="NCBI Taxonomy" id="150966"/>
    <lineage>
        <taxon>Eukaryota</taxon>
        <taxon>Viridiplantae</taxon>
        <taxon>Streptophyta</taxon>
        <taxon>Embryophyta</taxon>
        <taxon>Tracheophyta</taxon>
        <taxon>Spermatophyta</taxon>
        <taxon>Magnoliopsida</taxon>
        <taxon>eudicotyledons</taxon>
        <taxon>Gunneridae</taxon>
        <taxon>Pentapetalae</taxon>
        <taxon>Caryophyllales</taxon>
        <taxon>Nepenthaceae</taxon>
        <taxon>Nepenthes</taxon>
    </lineage>
</organism>
<accession>A0AAD3TJ37</accession>